<dbReference type="InterPro" id="IPR003610">
    <property type="entry name" value="CBM5/12"/>
</dbReference>
<evidence type="ECO:0000256" key="2">
    <source>
        <dbReference type="ARBA" id="ARBA00012729"/>
    </source>
</evidence>
<name>A0A6N8J7B1_9BACT</name>
<dbReference type="SMART" id="SM00636">
    <property type="entry name" value="Glyco_18"/>
    <property type="match status" value="1"/>
</dbReference>
<dbReference type="InterPro" id="IPR017853">
    <property type="entry name" value="GH"/>
</dbReference>
<accession>A0A6N8J7B1</accession>
<dbReference type="PROSITE" id="PS51910">
    <property type="entry name" value="GH18_2"/>
    <property type="match status" value="1"/>
</dbReference>
<dbReference type="OrthoDB" id="9775889at2"/>
<evidence type="ECO:0000313" key="9">
    <source>
        <dbReference type="Proteomes" id="UP000468388"/>
    </source>
</evidence>
<dbReference type="Proteomes" id="UP000468388">
    <property type="component" value="Unassembled WGS sequence"/>
</dbReference>
<keyword evidence="5" id="KW-0119">Carbohydrate metabolism</keyword>
<dbReference type="EC" id="3.2.1.14" evidence="2"/>
<keyword evidence="9" id="KW-1185">Reference proteome</keyword>
<dbReference type="GO" id="GO:0005576">
    <property type="term" value="C:extracellular region"/>
    <property type="evidence" value="ECO:0007669"/>
    <property type="project" value="InterPro"/>
</dbReference>
<dbReference type="InterPro" id="IPR011583">
    <property type="entry name" value="Chitinase_II/V-like_cat"/>
</dbReference>
<keyword evidence="4" id="KW-0624">Polysaccharide degradation</keyword>
<comment type="caution">
    <text evidence="8">The sequence shown here is derived from an EMBL/GenBank/DDBJ whole genome shotgun (WGS) entry which is preliminary data.</text>
</comment>
<organism evidence="8 9">
    <name type="scientific">Chitinophaga oryziterrae</name>
    <dbReference type="NCBI Taxonomy" id="1031224"/>
    <lineage>
        <taxon>Bacteria</taxon>
        <taxon>Pseudomonadati</taxon>
        <taxon>Bacteroidota</taxon>
        <taxon>Chitinophagia</taxon>
        <taxon>Chitinophagales</taxon>
        <taxon>Chitinophagaceae</taxon>
        <taxon>Chitinophaga</taxon>
    </lineage>
</organism>
<keyword evidence="3" id="KW-0378">Hydrolase</keyword>
<evidence type="ECO:0000256" key="1">
    <source>
        <dbReference type="ARBA" id="ARBA00000822"/>
    </source>
</evidence>
<dbReference type="SMART" id="SM00089">
    <property type="entry name" value="PKD"/>
    <property type="match status" value="2"/>
</dbReference>
<dbReference type="InterPro" id="IPR050314">
    <property type="entry name" value="Glycosyl_Hydrlase_18"/>
</dbReference>
<dbReference type="SMART" id="SM00495">
    <property type="entry name" value="ChtBD3"/>
    <property type="match status" value="2"/>
</dbReference>
<dbReference type="SUPFAM" id="SSF51055">
    <property type="entry name" value="Carbohydrate binding domain"/>
    <property type="match status" value="1"/>
</dbReference>
<dbReference type="InterPro" id="IPR026444">
    <property type="entry name" value="Secre_tail"/>
</dbReference>
<evidence type="ECO:0000256" key="4">
    <source>
        <dbReference type="ARBA" id="ARBA00023024"/>
    </source>
</evidence>
<evidence type="ECO:0000313" key="8">
    <source>
        <dbReference type="EMBL" id="MVT41155.1"/>
    </source>
</evidence>
<protein>
    <recommendedName>
        <fullName evidence="2">chitinase</fullName>
        <ecNumber evidence="2">3.2.1.14</ecNumber>
    </recommendedName>
</protein>
<dbReference type="CDD" id="cd12215">
    <property type="entry name" value="ChiC_BD"/>
    <property type="match status" value="1"/>
</dbReference>
<dbReference type="PANTHER" id="PTHR11177">
    <property type="entry name" value="CHITINASE"/>
    <property type="match status" value="1"/>
</dbReference>
<feature type="chain" id="PRO_5026889599" description="chitinase" evidence="6">
    <location>
        <begin position="26"/>
        <end position="728"/>
    </location>
</feature>
<dbReference type="AlphaFoldDB" id="A0A6N8J7B1"/>
<dbReference type="Pfam" id="PF18962">
    <property type="entry name" value="Por_Secre_tail"/>
    <property type="match status" value="1"/>
</dbReference>
<dbReference type="Pfam" id="PF02839">
    <property type="entry name" value="CBM_5_12"/>
    <property type="match status" value="1"/>
</dbReference>
<feature type="domain" description="GH18" evidence="7">
    <location>
        <begin position="27"/>
        <end position="304"/>
    </location>
</feature>
<dbReference type="InterPro" id="IPR013783">
    <property type="entry name" value="Ig-like_fold"/>
</dbReference>
<evidence type="ECO:0000256" key="6">
    <source>
        <dbReference type="SAM" id="SignalP"/>
    </source>
</evidence>
<dbReference type="Gene3D" id="3.40.5.30">
    <property type="entry name" value="(Trans)glycosidases - domain 2"/>
    <property type="match status" value="1"/>
</dbReference>
<evidence type="ECO:0000259" key="7">
    <source>
        <dbReference type="PROSITE" id="PS51910"/>
    </source>
</evidence>
<dbReference type="InterPro" id="IPR036573">
    <property type="entry name" value="CBM_sf_5/12"/>
</dbReference>
<evidence type="ECO:0000256" key="3">
    <source>
        <dbReference type="ARBA" id="ARBA00022801"/>
    </source>
</evidence>
<dbReference type="Pfam" id="PF17957">
    <property type="entry name" value="Big_7"/>
    <property type="match status" value="2"/>
</dbReference>
<feature type="signal peptide" evidence="6">
    <location>
        <begin position="1"/>
        <end position="25"/>
    </location>
</feature>
<dbReference type="InterPro" id="IPR001223">
    <property type="entry name" value="Glyco_hydro18_cat"/>
</dbReference>
<dbReference type="Gene3D" id="2.10.10.20">
    <property type="entry name" value="Carbohydrate-binding module superfamily 5/12"/>
    <property type="match status" value="1"/>
</dbReference>
<keyword evidence="4" id="KW-0146">Chitin degradation</keyword>
<dbReference type="PANTHER" id="PTHR11177:SF317">
    <property type="entry name" value="CHITINASE 12-RELATED"/>
    <property type="match status" value="1"/>
</dbReference>
<dbReference type="GO" id="GO:0005975">
    <property type="term" value="P:carbohydrate metabolic process"/>
    <property type="evidence" value="ECO:0007669"/>
    <property type="project" value="InterPro"/>
</dbReference>
<dbReference type="InterPro" id="IPR022409">
    <property type="entry name" value="PKD/Chitinase_dom"/>
</dbReference>
<keyword evidence="6" id="KW-0732">Signal</keyword>
<dbReference type="EMBL" id="WRXO01000002">
    <property type="protein sequence ID" value="MVT41155.1"/>
    <property type="molecule type" value="Genomic_DNA"/>
</dbReference>
<dbReference type="SUPFAM" id="SSF49299">
    <property type="entry name" value="PKD domain"/>
    <property type="match status" value="1"/>
</dbReference>
<dbReference type="Pfam" id="PF00704">
    <property type="entry name" value="Glyco_hydro_18"/>
    <property type="match status" value="1"/>
</dbReference>
<dbReference type="GO" id="GO:0008061">
    <property type="term" value="F:chitin binding"/>
    <property type="evidence" value="ECO:0007669"/>
    <property type="project" value="InterPro"/>
</dbReference>
<reference evidence="8 9" key="1">
    <citation type="submission" date="2019-12" db="EMBL/GenBank/DDBJ databases">
        <title>The draft genomic sequence of strain Chitinophaga oryziterrae JCM 16595.</title>
        <authorList>
            <person name="Zhang X."/>
        </authorList>
    </citation>
    <scope>NUCLEOTIDE SEQUENCE [LARGE SCALE GENOMIC DNA]</scope>
    <source>
        <strain evidence="8 9">JCM 16595</strain>
    </source>
</reference>
<dbReference type="NCBIfam" id="TIGR04183">
    <property type="entry name" value="Por_Secre_tail"/>
    <property type="match status" value="1"/>
</dbReference>
<dbReference type="GO" id="GO:0030246">
    <property type="term" value="F:carbohydrate binding"/>
    <property type="evidence" value="ECO:0007669"/>
    <property type="project" value="InterPro"/>
</dbReference>
<dbReference type="RefSeq" id="WP_157299764.1">
    <property type="nucleotide sequence ID" value="NZ_BAAAZB010000007.1"/>
</dbReference>
<dbReference type="SUPFAM" id="SSF51445">
    <property type="entry name" value="(Trans)glycosidases"/>
    <property type="match status" value="1"/>
</dbReference>
<evidence type="ECO:0000256" key="5">
    <source>
        <dbReference type="ARBA" id="ARBA00023277"/>
    </source>
</evidence>
<proteinExistence type="predicted"/>
<dbReference type="Gene3D" id="3.20.20.80">
    <property type="entry name" value="Glycosidases"/>
    <property type="match status" value="1"/>
</dbReference>
<comment type="catalytic activity">
    <reaction evidence="1">
        <text>Random endo-hydrolysis of N-acetyl-beta-D-glucosaminide (1-&gt;4)-beta-linkages in chitin and chitodextrins.</text>
        <dbReference type="EC" id="3.2.1.14"/>
    </reaction>
</comment>
<gene>
    <name evidence="8" type="ORF">GO495_11225</name>
</gene>
<dbReference type="GO" id="GO:0006032">
    <property type="term" value="P:chitin catabolic process"/>
    <property type="evidence" value="ECO:0007669"/>
    <property type="project" value="UniProtKB-KW"/>
</dbReference>
<sequence length="728" mass="75816">MTTKKWIRAGVLSCAFLISSLLSSAQFKVVGYMPSWAGDVNAVQYSKLTHINYAFLLPNTDGSLQAIDNSSKLSNLVSAAHANGVKVMISVGGWNDGNDNGFETLAGNTTYRTNFVNNISSFVSQYNLDGADIDWEYPDAGTSANNYVSLMTQLATKLHGQGKLLTAAVVGTGGESILSSVFAQVDFLNLMAYDYNNYDHSTYAYASQSITYWKGRGLPANKTVLGVPFYGRPSWESYAALIARGASPYADTYSGVGYNGITTIKSKTDLAYDQAGGIMMWELSQDAVGTYSLLSAIHDEVIVKGGGNNPGNQSPVVSITSPAANASFSAPASITINANASDADGSITKVEFYNGSTKLGEDASSPYTYSWTNVAAGSYSLIAKATDNGGAVTTSATIAIVVTGTGGGNCNGIAAWQAASVYTNGMQVVYNSKLYTAKWWTQNEQPDTHTGDGQVWNYVADCGGGTTNPGNVSPVVSISSPAGGASFTAPASVTITAAASDADGSVAKVDFYNGSTKLGTATASPYSYTWGSVAAGTYSLTAIATDNAGATTTSGAVSITVTGNTGNTGNCAGVPAYAVYPAIYNIGDKVVYNGYLYQSLANSLYNVTPGTADWWWQPLGACSSARVASTANNLVDQSTAVQTLVAYPNPVTGSTLQLQVGAAAAEKVYIEIWSVNGTSPVLHKEYTAGAKGQQLISLDISRVPQGTFIIKTTNAAGTRKGSAKIVRM</sequence>
<dbReference type="Gene3D" id="2.60.40.10">
    <property type="entry name" value="Immunoglobulins"/>
    <property type="match status" value="2"/>
</dbReference>
<dbReference type="GO" id="GO:0008843">
    <property type="term" value="F:endochitinase activity"/>
    <property type="evidence" value="ECO:0007669"/>
    <property type="project" value="UniProtKB-EC"/>
</dbReference>
<dbReference type="InterPro" id="IPR035986">
    <property type="entry name" value="PKD_dom_sf"/>
</dbReference>